<dbReference type="AlphaFoldDB" id="A0A1R3HMV8"/>
<name>A0A1R3HMV8_COCAP</name>
<evidence type="ECO:0000313" key="2">
    <source>
        <dbReference type="EMBL" id="OMO71610.1"/>
    </source>
</evidence>
<proteinExistence type="predicted"/>
<protein>
    <submittedName>
        <fullName evidence="2">Uncharacterized protein</fullName>
    </submittedName>
</protein>
<evidence type="ECO:0000313" key="3">
    <source>
        <dbReference type="Proteomes" id="UP000188268"/>
    </source>
</evidence>
<sequence length="132" mass="14662">MDASLPGPGKAVWVPKRRTQEKQDEWQKVSYEKSQHGDKSSECSNSTADKFQALSDDQESAILSVENVLEAKLDQETDNVADNECTDPQRMPPRKSMSAVAEVTDMMKQITTNNGKPKWKKKGAVTKHIGPS</sequence>
<feature type="region of interest" description="Disordered" evidence="1">
    <location>
        <begin position="112"/>
        <end position="132"/>
    </location>
</feature>
<organism evidence="2 3">
    <name type="scientific">Corchorus capsularis</name>
    <name type="common">Jute</name>
    <dbReference type="NCBI Taxonomy" id="210143"/>
    <lineage>
        <taxon>Eukaryota</taxon>
        <taxon>Viridiplantae</taxon>
        <taxon>Streptophyta</taxon>
        <taxon>Embryophyta</taxon>
        <taxon>Tracheophyta</taxon>
        <taxon>Spermatophyta</taxon>
        <taxon>Magnoliopsida</taxon>
        <taxon>eudicotyledons</taxon>
        <taxon>Gunneridae</taxon>
        <taxon>Pentapetalae</taxon>
        <taxon>rosids</taxon>
        <taxon>malvids</taxon>
        <taxon>Malvales</taxon>
        <taxon>Malvaceae</taxon>
        <taxon>Grewioideae</taxon>
        <taxon>Apeibeae</taxon>
        <taxon>Corchorus</taxon>
    </lineage>
</organism>
<accession>A0A1R3HMV8</accession>
<evidence type="ECO:0000256" key="1">
    <source>
        <dbReference type="SAM" id="MobiDB-lite"/>
    </source>
</evidence>
<feature type="non-terminal residue" evidence="2">
    <location>
        <position position="132"/>
    </location>
</feature>
<comment type="caution">
    <text evidence="2">The sequence shown here is derived from an EMBL/GenBank/DDBJ whole genome shotgun (WGS) entry which is preliminary data.</text>
</comment>
<dbReference type="EMBL" id="AWWV01011569">
    <property type="protein sequence ID" value="OMO71610.1"/>
    <property type="molecule type" value="Genomic_DNA"/>
</dbReference>
<feature type="region of interest" description="Disordered" evidence="1">
    <location>
        <begin position="1"/>
        <end position="47"/>
    </location>
</feature>
<keyword evidence="3" id="KW-1185">Reference proteome</keyword>
<reference evidence="2 3" key="1">
    <citation type="submission" date="2013-09" db="EMBL/GenBank/DDBJ databases">
        <title>Corchorus capsularis genome sequencing.</title>
        <authorList>
            <person name="Alam M."/>
            <person name="Haque M.S."/>
            <person name="Islam M.S."/>
            <person name="Emdad E.M."/>
            <person name="Islam M.M."/>
            <person name="Ahmed B."/>
            <person name="Halim A."/>
            <person name="Hossen Q.M.M."/>
            <person name="Hossain M.Z."/>
            <person name="Ahmed R."/>
            <person name="Khan M.M."/>
            <person name="Islam R."/>
            <person name="Rashid M.M."/>
            <person name="Khan S.A."/>
            <person name="Rahman M.S."/>
            <person name="Alam M."/>
        </authorList>
    </citation>
    <scope>NUCLEOTIDE SEQUENCE [LARGE SCALE GENOMIC DNA]</scope>
    <source>
        <strain evidence="3">cv. CVL-1</strain>
        <tissue evidence="2">Whole seedling</tissue>
    </source>
</reference>
<gene>
    <name evidence="2" type="ORF">CCACVL1_18135</name>
</gene>
<feature type="compositionally biased region" description="Basic and acidic residues" evidence="1">
    <location>
        <begin position="18"/>
        <end position="41"/>
    </location>
</feature>
<dbReference type="Proteomes" id="UP000188268">
    <property type="component" value="Unassembled WGS sequence"/>
</dbReference>
<dbReference type="Gramene" id="OMO71610">
    <property type="protein sequence ID" value="OMO71610"/>
    <property type="gene ID" value="CCACVL1_18135"/>
</dbReference>